<dbReference type="InterPro" id="IPR013968">
    <property type="entry name" value="PKS_KR"/>
</dbReference>
<dbReference type="InterPro" id="IPR050091">
    <property type="entry name" value="PKS_NRPS_Biosynth_Enz"/>
</dbReference>
<keyword evidence="2" id="KW-0597">Phosphoprotein</keyword>
<dbReference type="GO" id="GO:0017000">
    <property type="term" value="P:antibiotic biosynthetic process"/>
    <property type="evidence" value="ECO:0007669"/>
    <property type="project" value="UniProtKB-ARBA"/>
</dbReference>
<dbReference type="InterPro" id="IPR057326">
    <property type="entry name" value="KR_dom"/>
</dbReference>
<evidence type="ECO:0000313" key="4">
    <source>
        <dbReference type="EMBL" id="MBL1085223.1"/>
    </source>
</evidence>
<dbReference type="Pfam" id="PF00550">
    <property type="entry name" value="PP-binding"/>
    <property type="match status" value="1"/>
</dbReference>
<dbReference type="SUPFAM" id="SSF47336">
    <property type="entry name" value="ACP-like"/>
    <property type="match status" value="1"/>
</dbReference>
<feature type="domain" description="Carrier" evidence="3">
    <location>
        <begin position="376"/>
        <end position="450"/>
    </location>
</feature>
<gene>
    <name evidence="4" type="ORF">JK359_25180</name>
</gene>
<dbReference type="Pfam" id="PF08659">
    <property type="entry name" value="KR"/>
    <property type="match status" value="1"/>
</dbReference>
<evidence type="ECO:0000256" key="2">
    <source>
        <dbReference type="ARBA" id="ARBA00022553"/>
    </source>
</evidence>
<dbReference type="GO" id="GO:0004312">
    <property type="term" value="F:fatty acid synthase activity"/>
    <property type="evidence" value="ECO:0007669"/>
    <property type="project" value="TreeGrafter"/>
</dbReference>
<dbReference type="InterPro" id="IPR036736">
    <property type="entry name" value="ACP-like_sf"/>
</dbReference>
<dbReference type="SUPFAM" id="SSF51735">
    <property type="entry name" value="NAD(P)-binding Rossmann-fold domains"/>
    <property type="match status" value="1"/>
</dbReference>
<dbReference type="GO" id="GO:0005737">
    <property type="term" value="C:cytoplasm"/>
    <property type="evidence" value="ECO:0007669"/>
    <property type="project" value="TreeGrafter"/>
</dbReference>
<keyword evidence="5" id="KW-1185">Reference proteome</keyword>
<accession>A0A937EMM3</accession>
<dbReference type="GO" id="GO:0006633">
    <property type="term" value="P:fatty acid biosynthetic process"/>
    <property type="evidence" value="ECO:0007669"/>
    <property type="project" value="TreeGrafter"/>
</dbReference>
<keyword evidence="1" id="KW-0596">Phosphopantetheine</keyword>
<protein>
    <submittedName>
        <fullName evidence="4">SDR family NAD(P)-dependent oxidoreductase</fullName>
    </submittedName>
</protein>
<dbReference type="PROSITE" id="PS50075">
    <property type="entry name" value="CARRIER"/>
    <property type="match status" value="1"/>
</dbReference>
<evidence type="ECO:0000259" key="3">
    <source>
        <dbReference type="PROSITE" id="PS50075"/>
    </source>
</evidence>
<dbReference type="PANTHER" id="PTHR43775">
    <property type="entry name" value="FATTY ACID SYNTHASE"/>
    <property type="match status" value="1"/>
</dbReference>
<reference evidence="4" key="1">
    <citation type="submission" date="2021-01" db="EMBL/GenBank/DDBJ databases">
        <title>WGS of actinomycetes isolated from Thailand.</title>
        <authorList>
            <person name="Thawai C."/>
        </authorList>
    </citation>
    <scope>NUCLEOTIDE SEQUENCE</scope>
    <source>
        <strain evidence="4">RCU-197</strain>
    </source>
</reference>
<dbReference type="PANTHER" id="PTHR43775:SF37">
    <property type="entry name" value="SI:DKEY-61P9.11"/>
    <property type="match status" value="1"/>
</dbReference>
<proteinExistence type="predicted"/>
<dbReference type="GO" id="GO:0071770">
    <property type="term" value="P:DIM/DIP cell wall layer assembly"/>
    <property type="evidence" value="ECO:0007669"/>
    <property type="project" value="TreeGrafter"/>
</dbReference>
<dbReference type="Gene3D" id="1.10.1200.10">
    <property type="entry name" value="ACP-like"/>
    <property type="match status" value="1"/>
</dbReference>
<dbReference type="AlphaFoldDB" id="A0A937EMM3"/>
<dbReference type="InterPro" id="IPR009081">
    <property type="entry name" value="PP-bd_ACP"/>
</dbReference>
<dbReference type="InterPro" id="IPR020806">
    <property type="entry name" value="PKS_PP-bd"/>
</dbReference>
<sequence>MPWLGRPWRVRGRAGSRCRELLRPPRALPWAPCPPSSARITDGVYRPLPQQTYPAGRVADALSALRHSRHLGKAVLTFPDTEPIVVTRPDDGPGLQPAATYVISGGLSGLGAATARHLASRGARSLALIGRRGAASPEAVLLLDELREQGVDVTAYAADITDGAAVAAVFDQAERKGRPVRGVVHAAMQLDDAPLDELDTSRVRDVLAPKVRGAEVLDELSRHSALDFFVVYSSVTALIGNMHQAPYAGANLHLESLMRARREQGLPGLALGWGGISDTGYVARTLLDDTIARSGIGLISPRTAMAALDRHLGRESEAAVVIGVMEWERLASILPSLTRPRFSTRLRRIAGAPAPEASADLRHRLTAADDDAARHALIAEALREMTAATLHTTPDRVNCSAGLADLGLDSLMAAELKVHLQQTFGCELGLMEFMAAGNLSGVAERIDRALRR</sequence>
<evidence type="ECO:0000256" key="1">
    <source>
        <dbReference type="ARBA" id="ARBA00022450"/>
    </source>
</evidence>
<dbReference type="EMBL" id="JAERRK010000014">
    <property type="protein sequence ID" value="MBL1085223.1"/>
    <property type="molecule type" value="Genomic_DNA"/>
</dbReference>
<dbReference type="Gene3D" id="3.40.50.720">
    <property type="entry name" value="NAD(P)-binding Rossmann-like Domain"/>
    <property type="match status" value="1"/>
</dbReference>
<evidence type="ECO:0000313" key="5">
    <source>
        <dbReference type="Proteomes" id="UP000661858"/>
    </source>
</evidence>
<dbReference type="GO" id="GO:0031177">
    <property type="term" value="F:phosphopantetheine binding"/>
    <property type="evidence" value="ECO:0007669"/>
    <property type="project" value="InterPro"/>
</dbReference>
<dbReference type="SMART" id="SM00822">
    <property type="entry name" value="PKS_KR"/>
    <property type="match status" value="1"/>
</dbReference>
<dbReference type="InterPro" id="IPR036291">
    <property type="entry name" value="NAD(P)-bd_dom_sf"/>
</dbReference>
<organism evidence="4 5">
    <name type="scientific">Streptomyces actinomycinicus</name>
    <dbReference type="NCBI Taxonomy" id="1695166"/>
    <lineage>
        <taxon>Bacteria</taxon>
        <taxon>Bacillati</taxon>
        <taxon>Actinomycetota</taxon>
        <taxon>Actinomycetes</taxon>
        <taxon>Kitasatosporales</taxon>
        <taxon>Streptomycetaceae</taxon>
        <taxon>Streptomyces</taxon>
    </lineage>
</organism>
<dbReference type="GO" id="GO:0005886">
    <property type="term" value="C:plasma membrane"/>
    <property type="evidence" value="ECO:0007669"/>
    <property type="project" value="TreeGrafter"/>
</dbReference>
<dbReference type="Proteomes" id="UP000661858">
    <property type="component" value="Unassembled WGS sequence"/>
</dbReference>
<name>A0A937EMM3_9ACTN</name>
<comment type="caution">
    <text evidence="4">The sequence shown here is derived from an EMBL/GenBank/DDBJ whole genome shotgun (WGS) entry which is preliminary data.</text>
</comment>
<dbReference type="SMART" id="SM00823">
    <property type="entry name" value="PKS_PP"/>
    <property type="match status" value="1"/>
</dbReference>